<dbReference type="PROSITE" id="PS51318">
    <property type="entry name" value="TAT"/>
    <property type="match status" value="1"/>
</dbReference>
<feature type="chain" id="PRO_5012156508" description="Twin-arginine translocation signal domain-containing protein" evidence="1">
    <location>
        <begin position="24"/>
        <end position="175"/>
    </location>
</feature>
<protein>
    <recommendedName>
        <fullName evidence="4">Twin-arginine translocation signal domain-containing protein</fullName>
    </recommendedName>
</protein>
<comment type="caution">
    <text evidence="2">The sequence shown here is derived from an EMBL/GenBank/DDBJ whole genome shotgun (WGS) entry which is preliminary data.</text>
</comment>
<reference evidence="2 3" key="1">
    <citation type="journal article" date="2017" name="Front. Microbiol.">
        <title>New Insights into the Diversity of the Genus Faecalibacterium.</title>
        <authorList>
            <person name="Benevides L."/>
            <person name="Burman S."/>
            <person name="Martin R."/>
            <person name="Robert V."/>
            <person name="Thomas M."/>
            <person name="Miquel S."/>
            <person name="Chain F."/>
            <person name="Sokol H."/>
            <person name="Bermudez-Humaran L.G."/>
            <person name="Morrison M."/>
            <person name="Langella P."/>
            <person name="Azevedo V.A."/>
            <person name="Chatel J.M."/>
            <person name="Soares S."/>
        </authorList>
    </citation>
    <scope>NUCLEOTIDE SEQUENCE [LARGE SCALE GENOMIC DNA]</scope>
    <source>
        <strain evidence="2 3">AHMP21</strain>
    </source>
</reference>
<dbReference type="Proteomes" id="UP000220438">
    <property type="component" value="Unassembled WGS sequence"/>
</dbReference>
<dbReference type="AlphaFoldDB" id="A0A2A7BHG6"/>
<dbReference type="NCBIfam" id="TIGR01409">
    <property type="entry name" value="TAT_signal_seq"/>
    <property type="match status" value="1"/>
</dbReference>
<proteinExistence type="predicted"/>
<evidence type="ECO:0008006" key="4">
    <source>
        <dbReference type="Google" id="ProtNLM"/>
    </source>
</evidence>
<sequence length="175" mass="18868">MRNVFSRRDFLKASAAAVLAASAAGVLTGCDGGGEQLAENEAILGDFKIQISSAQTRGTYVTSGGESKSEHWVDATVKIVYTGKGFNSVQYSRVFSAAVGETPWKLDKPTGNLSSTDVPLMNTKTVQVSFKAPSDDASYTTFEKGEPLKMRVSFFDQSIVFYLRNGNKTVSIKKS</sequence>
<organism evidence="2 3">
    <name type="scientific">Faecalibacterium prausnitzii</name>
    <dbReference type="NCBI Taxonomy" id="853"/>
    <lineage>
        <taxon>Bacteria</taxon>
        <taxon>Bacillati</taxon>
        <taxon>Bacillota</taxon>
        <taxon>Clostridia</taxon>
        <taxon>Eubacteriales</taxon>
        <taxon>Oscillospiraceae</taxon>
        <taxon>Faecalibacterium</taxon>
    </lineage>
</organism>
<evidence type="ECO:0000256" key="1">
    <source>
        <dbReference type="SAM" id="SignalP"/>
    </source>
</evidence>
<evidence type="ECO:0000313" key="3">
    <source>
        <dbReference type="Proteomes" id="UP000220438"/>
    </source>
</evidence>
<name>A0A2A7BHG6_9FIRM</name>
<dbReference type="InterPro" id="IPR006311">
    <property type="entry name" value="TAT_signal"/>
</dbReference>
<evidence type="ECO:0000313" key="2">
    <source>
        <dbReference type="EMBL" id="PDX90779.1"/>
    </source>
</evidence>
<dbReference type="PROSITE" id="PS51257">
    <property type="entry name" value="PROKAR_LIPOPROTEIN"/>
    <property type="match status" value="1"/>
</dbReference>
<gene>
    <name evidence="2" type="ORF">CHR61_00385</name>
</gene>
<feature type="signal peptide" evidence="1">
    <location>
        <begin position="1"/>
        <end position="23"/>
    </location>
</feature>
<accession>A0A2A7BHG6</accession>
<dbReference type="EMBL" id="NOUW01000003">
    <property type="protein sequence ID" value="PDX90779.1"/>
    <property type="molecule type" value="Genomic_DNA"/>
</dbReference>
<dbReference type="InterPro" id="IPR019546">
    <property type="entry name" value="TAT_signal_bac_arc"/>
</dbReference>
<keyword evidence="1" id="KW-0732">Signal</keyword>
<dbReference type="RefSeq" id="WP_097769784.1">
    <property type="nucleotide sequence ID" value="NZ_NOUW01000003.1"/>
</dbReference>